<evidence type="ECO:0000313" key="4">
    <source>
        <dbReference type="EMBL" id="MXR50745.1"/>
    </source>
</evidence>
<dbReference type="Proteomes" id="UP000466535">
    <property type="component" value="Unassembled WGS sequence"/>
</dbReference>
<dbReference type="Pfam" id="PF24035">
    <property type="entry name" value="DUF7344"/>
    <property type="match status" value="1"/>
</dbReference>
<dbReference type="AlphaFoldDB" id="A0A6B0SZ75"/>
<gene>
    <name evidence="4" type="ORF">GRX03_03880</name>
</gene>
<keyword evidence="2" id="KW-1133">Transmembrane helix</keyword>
<evidence type="ECO:0000259" key="3">
    <source>
        <dbReference type="Pfam" id="PF24035"/>
    </source>
</evidence>
<keyword evidence="2" id="KW-0812">Transmembrane</keyword>
<evidence type="ECO:0000313" key="5">
    <source>
        <dbReference type="Proteomes" id="UP000466535"/>
    </source>
</evidence>
<keyword evidence="5" id="KW-1185">Reference proteome</keyword>
<feature type="transmembrane region" description="Helical" evidence="2">
    <location>
        <begin position="157"/>
        <end position="182"/>
    </location>
</feature>
<feature type="domain" description="DUF7344" evidence="3">
    <location>
        <begin position="30"/>
        <end position="108"/>
    </location>
</feature>
<dbReference type="RefSeq" id="WP_159762845.1">
    <property type="nucleotide sequence ID" value="NZ_WUUT01000001.1"/>
</dbReference>
<evidence type="ECO:0000256" key="1">
    <source>
        <dbReference type="SAM" id="MobiDB-lite"/>
    </source>
</evidence>
<evidence type="ECO:0000256" key="2">
    <source>
        <dbReference type="SAM" id="Phobius"/>
    </source>
</evidence>
<accession>A0A6B0SZ75</accession>
<organism evidence="4 5">
    <name type="scientific">Halovenus carboxidivorans</name>
    <dbReference type="NCBI Taxonomy" id="2692199"/>
    <lineage>
        <taxon>Archaea</taxon>
        <taxon>Methanobacteriati</taxon>
        <taxon>Methanobacteriota</taxon>
        <taxon>Stenosarchaea group</taxon>
        <taxon>Halobacteria</taxon>
        <taxon>Halobacteriales</taxon>
        <taxon>Haloarculaceae</taxon>
        <taxon>Halovenus</taxon>
    </lineage>
</organism>
<feature type="transmembrane region" description="Helical" evidence="2">
    <location>
        <begin position="131"/>
        <end position="151"/>
    </location>
</feature>
<protein>
    <recommendedName>
        <fullName evidence="3">DUF7344 domain-containing protein</fullName>
    </recommendedName>
</protein>
<feature type="region of interest" description="Disordered" evidence="1">
    <location>
        <begin position="1"/>
        <end position="23"/>
    </location>
</feature>
<proteinExistence type="predicted"/>
<dbReference type="EMBL" id="WUUT01000001">
    <property type="protein sequence ID" value="MXR50745.1"/>
    <property type="molecule type" value="Genomic_DNA"/>
</dbReference>
<name>A0A6B0SZ75_9EURY</name>
<keyword evidence="2" id="KW-0472">Membrane</keyword>
<reference evidence="4 5" key="1">
    <citation type="submission" date="2019-12" db="EMBL/GenBank/DDBJ databases">
        <title>Isolation and characterization of three novel carbon monoxide-oxidizing members of Halobacteria from salione crusts and soils.</title>
        <authorList>
            <person name="Myers M.R."/>
            <person name="King G.M."/>
        </authorList>
    </citation>
    <scope>NUCLEOTIDE SEQUENCE [LARGE SCALE GENOMIC DNA]</scope>
    <source>
        <strain evidence="4 5">WSH3</strain>
    </source>
</reference>
<sequence length="200" mass="22408">MSDMYRRMSITQDPATRSGEDETMTHDECFELLSNHRRRFTLHRLQQAEDGIELGELAEQVAAWENEIPREEISYDQRKRVYTSLQQVHLPRMDEMGVVDFDDREGTVAIGPAAEEVEVYMEVVSGREVPWSLFYTALALVNIAVVGFVALELPVVSVLSGVEIAVFVATTFLATSLAHLYISRTEMRLGANDEPPGASG</sequence>
<comment type="caution">
    <text evidence="4">The sequence shown here is derived from an EMBL/GenBank/DDBJ whole genome shotgun (WGS) entry which is preliminary data.</text>
</comment>
<dbReference type="OrthoDB" id="331021at2157"/>
<dbReference type="InterPro" id="IPR055768">
    <property type="entry name" value="DUF7344"/>
</dbReference>